<dbReference type="SUPFAM" id="SSF52087">
    <property type="entry name" value="CRAL/TRIO domain"/>
    <property type="match status" value="1"/>
</dbReference>
<evidence type="ECO:0000256" key="1">
    <source>
        <dbReference type="SAM" id="MobiDB-lite"/>
    </source>
</evidence>
<feature type="compositionally biased region" description="Low complexity" evidence="1">
    <location>
        <begin position="479"/>
        <end position="500"/>
    </location>
</feature>
<reference evidence="3" key="1">
    <citation type="journal article" date="2023" name="Mol. Phylogenet. Evol.">
        <title>Genome-scale phylogeny and comparative genomics of the fungal order Sordariales.</title>
        <authorList>
            <person name="Hensen N."/>
            <person name="Bonometti L."/>
            <person name="Westerberg I."/>
            <person name="Brannstrom I.O."/>
            <person name="Guillou S."/>
            <person name="Cros-Aarteil S."/>
            <person name="Calhoun S."/>
            <person name="Haridas S."/>
            <person name="Kuo A."/>
            <person name="Mondo S."/>
            <person name="Pangilinan J."/>
            <person name="Riley R."/>
            <person name="LaButti K."/>
            <person name="Andreopoulos B."/>
            <person name="Lipzen A."/>
            <person name="Chen C."/>
            <person name="Yan M."/>
            <person name="Daum C."/>
            <person name="Ng V."/>
            <person name="Clum A."/>
            <person name="Steindorff A."/>
            <person name="Ohm R.A."/>
            <person name="Martin F."/>
            <person name="Silar P."/>
            <person name="Natvig D.O."/>
            <person name="Lalanne C."/>
            <person name="Gautier V."/>
            <person name="Ament-Velasquez S.L."/>
            <person name="Kruys A."/>
            <person name="Hutchinson M.I."/>
            <person name="Powell A.J."/>
            <person name="Barry K."/>
            <person name="Miller A.N."/>
            <person name="Grigoriev I.V."/>
            <person name="Debuchy R."/>
            <person name="Gladieux P."/>
            <person name="Hiltunen Thoren M."/>
            <person name="Johannesson H."/>
        </authorList>
    </citation>
    <scope>NUCLEOTIDE SEQUENCE</scope>
    <source>
        <strain evidence="3">CBS 141.50</strain>
    </source>
</reference>
<accession>A0AAN6ZJ13</accession>
<dbReference type="SUPFAM" id="SSF46938">
    <property type="entry name" value="CRAL/TRIO N-terminal domain"/>
    <property type="match status" value="1"/>
</dbReference>
<feature type="domain" description="CRAL-TRIO" evidence="2">
    <location>
        <begin position="215"/>
        <end position="360"/>
    </location>
</feature>
<keyword evidence="4" id="KW-1185">Reference proteome</keyword>
<organism evidence="3 4">
    <name type="scientific">Dichotomopilus funicola</name>
    <dbReference type="NCBI Taxonomy" id="1934379"/>
    <lineage>
        <taxon>Eukaryota</taxon>
        <taxon>Fungi</taxon>
        <taxon>Dikarya</taxon>
        <taxon>Ascomycota</taxon>
        <taxon>Pezizomycotina</taxon>
        <taxon>Sordariomycetes</taxon>
        <taxon>Sordariomycetidae</taxon>
        <taxon>Sordariales</taxon>
        <taxon>Chaetomiaceae</taxon>
        <taxon>Dichotomopilus</taxon>
    </lineage>
</organism>
<protein>
    <submittedName>
        <fullName evidence="3">Phosphatidylinositol transfer protein CSR1</fullName>
    </submittedName>
</protein>
<dbReference type="Proteomes" id="UP001302676">
    <property type="component" value="Unassembled WGS sequence"/>
</dbReference>
<reference evidence="3" key="2">
    <citation type="submission" date="2023-05" db="EMBL/GenBank/DDBJ databases">
        <authorList>
            <consortium name="Lawrence Berkeley National Laboratory"/>
            <person name="Steindorff A."/>
            <person name="Hensen N."/>
            <person name="Bonometti L."/>
            <person name="Westerberg I."/>
            <person name="Brannstrom I.O."/>
            <person name="Guillou S."/>
            <person name="Cros-Aarteil S."/>
            <person name="Calhoun S."/>
            <person name="Haridas S."/>
            <person name="Kuo A."/>
            <person name="Mondo S."/>
            <person name="Pangilinan J."/>
            <person name="Riley R."/>
            <person name="Labutti K."/>
            <person name="Andreopoulos B."/>
            <person name="Lipzen A."/>
            <person name="Chen C."/>
            <person name="Yanf M."/>
            <person name="Daum C."/>
            <person name="Ng V."/>
            <person name="Clum A."/>
            <person name="Ohm R."/>
            <person name="Martin F."/>
            <person name="Silar P."/>
            <person name="Natvig D."/>
            <person name="Lalanne C."/>
            <person name="Gautier V."/>
            <person name="Ament-Velasquez S.L."/>
            <person name="Kruys A."/>
            <person name="Hutchinson M.I."/>
            <person name="Powell A.J."/>
            <person name="Barry K."/>
            <person name="Miller A.N."/>
            <person name="Grigoriev I.V."/>
            <person name="Debuchy R."/>
            <person name="Gladieux P."/>
            <person name="Thoren M.H."/>
            <person name="Johannesson H."/>
        </authorList>
    </citation>
    <scope>NUCLEOTIDE SEQUENCE</scope>
    <source>
        <strain evidence="3">CBS 141.50</strain>
    </source>
</reference>
<dbReference type="Gene3D" id="3.40.525.10">
    <property type="entry name" value="CRAL-TRIO lipid binding domain"/>
    <property type="match status" value="1"/>
</dbReference>
<dbReference type="PANTHER" id="PTHR46590:SF1">
    <property type="entry name" value="PHOSPHATIDYLINOSITOL TRANSFER PROTEIN CSR1"/>
    <property type="match status" value="1"/>
</dbReference>
<evidence type="ECO:0000313" key="3">
    <source>
        <dbReference type="EMBL" id="KAK4139389.1"/>
    </source>
</evidence>
<dbReference type="PANTHER" id="PTHR46590">
    <property type="entry name" value="PHOSPHATIDYLINOSITOL TRANSFER PROTEIN CSR1-RELATED"/>
    <property type="match status" value="1"/>
</dbReference>
<feature type="region of interest" description="Disordered" evidence="1">
    <location>
        <begin position="470"/>
        <end position="507"/>
    </location>
</feature>
<name>A0AAN6ZJ13_9PEZI</name>
<dbReference type="Pfam" id="PF03765">
    <property type="entry name" value="CRAL_TRIO_N"/>
    <property type="match status" value="1"/>
</dbReference>
<comment type="caution">
    <text evidence="3">The sequence shown here is derived from an EMBL/GenBank/DDBJ whole genome shotgun (WGS) entry which is preliminary data.</text>
</comment>
<dbReference type="InterPro" id="IPR036865">
    <property type="entry name" value="CRAL-TRIO_dom_sf"/>
</dbReference>
<feature type="compositionally biased region" description="Basic residues" evidence="1">
    <location>
        <begin position="63"/>
        <end position="75"/>
    </location>
</feature>
<dbReference type="SMART" id="SM01100">
    <property type="entry name" value="CRAL_TRIO_N"/>
    <property type="match status" value="1"/>
</dbReference>
<dbReference type="PROSITE" id="PS50191">
    <property type="entry name" value="CRAL_TRIO"/>
    <property type="match status" value="1"/>
</dbReference>
<dbReference type="RefSeq" id="XP_062632760.1">
    <property type="nucleotide sequence ID" value="XM_062785061.1"/>
</dbReference>
<dbReference type="InterPro" id="IPR052432">
    <property type="entry name" value="PITP/CRAL-TRIO"/>
</dbReference>
<dbReference type="GeneID" id="87821674"/>
<dbReference type="InterPro" id="IPR011074">
    <property type="entry name" value="CRAL/TRIO_N_dom"/>
</dbReference>
<dbReference type="SMART" id="SM00516">
    <property type="entry name" value="SEC14"/>
    <property type="match status" value="1"/>
</dbReference>
<dbReference type="CDD" id="cd00170">
    <property type="entry name" value="SEC14"/>
    <property type="match status" value="1"/>
</dbReference>
<dbReference type="InterPro" id="IPR036273">
    <property type="entry name" value="CRAL/TRIO_N_dom_sf"/>
</dbReference>
<dbReference type="AlphaFoldDB" id="A0AAN6ZJ13"/>
<dbReference type="InterPro" id="IPR001251">
    <property type="entry name" value="CRAL-TRIO_dom"/>
</dbReference>
<gene>
    <name evidence="3" type="ORF">C8A04DRAFT_40773</name>
</gene>
<feature type="compositionally biased region" description="Basic and acidic residues" evidence="1">
    <location>
        <begin position="50"/>
        <end position="62"/>
    </location>
</feature>
<feature type="region of interest" description="Disordered" evidence="1">
    <location>
        <begin position="39"/>
        <end position="103"/>
    </location>
</feature>
<evidence type="ECO:0000313" key="4">
    <source>
        <dbReference type="Proteomes" id="UP001302676"/>
    </source>
</evidence>
<dbReference type="EMBL" id="MU853666">
    <property type="protein sequence ID" value="KAK4139389.1"/>
    <property type="molecule type" value="Genomic_DNA"/>
</dbReference>
<evidence type="ECO:0000259" key="2">
    <source>
        <dbReference type="PROSITE" id="PS50191"/>
    </source>
</evidence>
<sequence length="507" mass="56619">MAGETAPGRPGNLTTEQEDKLRQLWQLVLQVCAFGQEQNGASEAASAADTVEKAAQEEEAKKEKKSRLSIFSRKKKDAEPAPATSPGAPGNPSIVLSLSKDGDGDKYGQTKQFYETLANMSPQLIRDTIWSMVKHDHPDALLLRFLRARKWDVERALIMMIATMDWRARDYKVDTDIMLNGEGAAVVAEKSATDSAEKTLGKDFMSQIRKGISYVHGHDKQGRPLCFVNVRKHRAGEETEEALERYTVWLIETCRYVLSPPVDTATIVFDMTGFSTANMDYTPVKFMIKCFEANYPESLGTVLVHKAPWIFQGIWKVIRGWLDPVVANKVHFTNNAKEMEEFIAIKHIPKDLDGEEDWTYEYVEPVEGENAKLADIETRDRLLAARGELYKAYEEATAEWIRLAGAGAVAGSDAKGTAAEEIKAKRTELAEKLRVDYWNIDPYLRARSYYDRTGLLLPGGKLNWYPETKAAEEKKEEVPVAADTTTAAPAEATVPPAVDTTNDDDVD</sequence>
<dbReference type="Pfam" id="PF00650">
    <property type="entry name" value="CRAL_TRIO"/>
    <property type="match status" value="1"/>
</dbReference>
<proteinExistence type="predicted"/>